<evidence type="ECO:0000313" key="3">
    <source>
        <dbReference type="Proteomes" id="UP000187209"/>
    </source>
</evidence>
<feature type="compositionally biased region" description="Polar residues" evidence="1">
    <location>
        <begin position="1"/>
        <end position="10"/>
    </location>
</feature>
<dbReference type="AlphaFoldDB" id="A0A1R2B622"/>
<keyword evidence="3" id="KW-1185">Reference proteome</keyword>
<evidence type="ECO:0000313" key="2">
    <source>
        <dbReference type="EMBL" id="OMJ72080.1"/>
    </source>
</evidence>
<name>A0A1R2B622_9CILI</name>
<protein>
    <submittedName>
        <fullName evidence="2">Uncharacterized protein</fullName>
    </submittedName>
</protein>
<dbReference type="Proteomes" id="UP000187209">
    <property type="component" value="Unassembled WGS sequence"/>
</dbReference>
<comment type="caution">
    <text evidence="2">The sequence shown here is derived from an EMBL/GenBank/DDBJ whole genome shotgun (WGS) entry which is preliminary data.</text>
</comment>
<sequence length="214" mass="24639">MENLEINPNSFKPDENRSQTPLRYSKPYSKDTDIQIGPIKITCKSVSHTQKLKNTTNTRDFSLNTSFYNHDLLSQKLNNFKAKKYTSSISPNIRKLNSPKVFSFNIEKEEKRYNYVYFAKGTKKLHHNLNLPPKINYFDFKADLPLCDANNTIVHKYALPQALVPVRTPSPIVKIPSIAEESVISRPHPISRKGYSGWKLSFQSIYMNKGKKGK</sequence>
<proteinExistence type="predicted"/>
<reference evidence="2 3" key="1">
    <citation type="submission" date="2016-11" db="EMBL/GenBank/DDBJ databases">
        <title>The macronuclear genome of Stentor coeruleus: a giant cell with tiny introns.</title>
        <authorList>
            <person name="Slabodnick M."/>
            <person name="Ruby J.G."/>
            <person name="Reiff S.B."/>
            <person name="Swart E.C."/>
            <person name="Gosai S."/>
            <person name="Prabakaran S."/>
            <person name="Witkowska E."/>
            <person name="Larue G.E."/>
            <person name="Fisher S."/>
            <person name="Freeman R.M."/>
            <person name="Gunawardena J."/>
            <person name="Chu W."/>
            <person name="Stover N.A."/>
            <person name="Gregory B.D."/>
            <person name="Nowacki M."/>
            <person name="Derisi J."/>
            <person name="Roy S.W."/>
            <person name="Marshall W.F."/>
            <person name="Sood P."/>
        </authorList>
    </citation>
    <scope>NUCLEOTIDE SEQUENCE [LARGE SCALE GENOMIC DNA]</scope>
    <source>
        <strain evidence="2">WM001</strain>
    </source>
</reference>
<feature type="region of interest" description="Disordered" evidence="1">
    <location>
        <begin position="1"/>
        <end position="28"/>
    </location>
</feature>
<gene>
    <name evidence="2" type="ORF">SteCoe_29560</name>
</gene>
<evidence type="ECO:0000256" key="1">
    <source>
        <dbReference type="SAM" id="MobiDB-lite"/>
    </source>
</evidence>
<organism evidence="2 3">
    <name type="scientific">Stentor coeruleus</name>
    <dbReference type="NCBI Taxonomy" id="5963"/>
    <lineage>
        <taxon>Eukaryota</taxon>
        <taxon>Sar</taxon>
        <taxon>Alveolata</taxon>
        <taxon>Ciliophora</taxon>
        <taxon>Postciliodesmatophora</taxon>
        <taxon>Heterotrichea</taxon>
        <taxon>Heterotrichida</taxon>
        <taxon>Stentoridae</taxon>
        <taxon>Stentor</taxon>
    </lineage>
</organism>
<accession>A0A1R2B622</accession>
<dbReference type="EMBL" id="MPUH01000932">
    <property type="protein sequence ID" value="OMJ72080.1"/>
    <property type="molecule type" value="Genomic_DNA"/>
</dbReference>